<dbReference type="RefSeq" id="WP_150980559.1">
    <property type="nucleotide sequence ID" value="NZ_VMNW02000058.1"/>
</dbReference>
<evidence type="ECO:0000313" key="2">
    <source>
        <dbReference type="EMBL" id="KAA9155283.1"/>
    </source>
</evidence>
<sequence>MTTKRPTEEHRELAGVLRGLSWTIHRLVPETAGLEPLPNTELAALKQVLDTPGITVGELAGRLGMKQSNTSAAVRALTGRGLIAREGSPEDGRVTRLVPTEKSLADDELIDEVWSGTIRAAMARLEPAQIAAISSAADALKALDEVLHTEARKA</sequence>
<evidence type="ECO:0000259" key="1">
    <source>
        <dbReference type="PROSITE" id="PS50995"/>
    </source>
</evidence>
<dbReference type="InterPro" id="IPR036388">
    <property type="entry name" value="WH-like_DNA-bd_sf"/>
</dbReference>
<dbReference type="Gene3D" id="1.10.10.10">
    <property type="entry name" value="Winged helix-like DNA-binding domain superfamily/Winged helix DNA-binding domain"/>
    <property type="match status" value="1"/>
</dbReference>
<dbReference type="Proteomes" id="UP000319769">
    <property type="component" value="Unassembled WGS sequence"/>
</dbReference>
<dbReference type="InterPro" id="IPR000835">
    <property type="entry name" value="HTH_MarR-typ"/>
</dbReference>
<dbReference type="SUPFAM" id="SSF46785">
    <property type="entry name" value="Winged helix' DNA-binding domain"/>
    <property type="match status" value="1"/>
</dbReference>
<evidence type="ECO:0000313" key="3">
    <source>
        <dbReference type="Proteomes" id="UP000319769"/>
    </source>
</evidence>
<dbReference type="PANTHER" id="PTHR33164">
    <property type="entry name" value="TRANSCRIPTIONAL REGULATOR, MARR FAMILY"/>
    <property type="match status" value="1"/>
</dbReference>
<dbReference type="PROSITE" id="PS50995">
    <property type="entry name" value="HTH_MARR_2"/>
    <property type="match status" value="1"/>
</dbReference>
<dbReference type="AlphaFoldDB" id="A0A5N0UUT4"/>
<reference evidence="2" key="1">
    <citation type="submission" date="2019-09" db="EMBL/GenBank/DDBJ databases">
        <authorList>
            <person name="Teo W.F.A."/>
            <person name="Duangmal K."/>
        </authorList>
    </citation>
    <scope>NUCLEOTIDE SEQUENCE [LARGE SCALE GENOMIC DNA]</scope>
    <source>
        <strain evidence="2">K81G1</strain>
    </source>
</reference>
<gene>
    <name evidence="2" type="ORF">FPZ12_030150</name>
</gene>
<dbReference type="EMBL" id="VMNW02000058">
    <property type="protein sequence ID" value="KAA9155283.1"/>
    <property type="molecule type" value="Genomic_DNA"/>
</dbReference>
<protein>
    <submittedName>
        <fullName evidence="2">MarR family transcriptional regulator</fullName>
    </submittedName>
</protein>
<dbReference type="InterPro" id="IPR039422">
    <property type="entry name" value="MarR/SlyA-like"/>
</dbReference>
<dbReference type="SMART" id="SM00347">
    <property type="entry name" value="HTH_MARR"/>
    <property type="match status" value="1"/>
</dbReference>
<comment type="caution">
    <text evidence="2">The sequence shown here is derived from an EMBL/GenBank/DDBJ whole genome shotgun (WGS) entry which is preliminary data.</text>
</comment>
<dbReference type="GO" id="GO:0003700">
    <property type="term" value="F:DNA-binding transcription factor activity"/>
    <property type="evidence" value="ECO:0007669"/>
    <property type="project" value="InterPro"/>
</dbReference>
<dbReference type="OrthoDB" id="69852at2"/>
<dbReference type="GO" id="GO:0006950">
    <property type="term" value="P:response to stress"/>
    <property type="evidence" value="ECO:0007669"/>
    <property type="project" value="TreeGrafter"/>
</dbReference>
<organism evidence="2 3">
    <name type="scientific">Amycolatopsis acidicola</name>
    <dbReference type="NCBI Taxonomy" id="2596893"/>
    <lineage>
        <taxon>Bacteria</taxon>
        <taxon>Bacillati</taxon>
        <taxon>Actinomycetota</taxon>
        <taxon>Actinomycetes</taxon>
        <taxon>Pseudonocardiales</taxon>
        <taxon>Pseudonocardiaceae</taxon>
        <taxon>Amycolatopsis</taxon>
    </lineage>
</organism>
<name>A0A5N0UUT4_9PSEU</name>
<keyword evidence="3" id="KW-1185">Reference proteome</keyword>
<proteinExistence type="predicted"/>
<dbReference type="PANTHER" id="PTHR33164:SF103">
    <property type="entry name" value="REGULATORY PROTEIN MARR"/>
    <property type="match status" value="1"/>
</dbReference>
<dbReference type="InterPro" id="IPR036390">
    <property type="entry name" value="WH_DNA-bd_sf"/>
</dbReference>
<dbReference type="Pfam" id="PF12802">
    <property type="entry name" value="MarR_2"/>
    <property type="match status" value="1"/>
</dbReference>
<accession>A0A5N0UUT4</accession>
<feature type="domain" description="HTH marR-type" evidence="1">
    <location>
        <begin position="10"/>
        <end position="142"/>
    </location>
</feature>